<evidence type="ECO:0000256" key="7">
    <source>
        <dbReference type="ARBA" id="ARBA00023235"/>
    </source>
</evidence>
<proteinExistence type="inferred from homology"/>
<dbReference type="GO" id="GO:0009089">
    <property type="term" value="P:lysine biosynthetic process via diaminopimelate"/>
    <property type="evidence" value="ECO:0007669"/>
    <property type="project" value="UniProtKB-UniRule"/>
</dbReference>
<evidence type="ECO:0000256" key="6">
    <source>
        <dbReference type="ARBA" id="ARBA00023154"/>
    </source>
</evidence>
<dbReference type="Proteomes" id="UP000538292">
    <property type="component" value="Unassembled WGS sequence"/>
</dbReference>
<evidence type="ECO:0000256" key="10">
    <source>
        <dbReference type="PROSITE-ProRule" id="PRU10125"/>
    </source>
</evidence>
<evidence type="ECO:0000256" key="4">
    <source>
        <dbReference type="ARBA" id="ARBA00022490"/>
    </source>
</evidence>
<comment type="caution">
    <text evidence="9">Lacks conserved residue(s) required for the propagation of feature annotation.</text>
</comment>
<evidence type="ECO:0000256" key="9">
    <source>
        <dbReference type="HAMAP-Rule" id="MF_00197"/>
    </source>
</evidence>
<feature type="binding site" evidence="9">
    <location>
        <position position="194"/>
    </location>
    <ligand>
        <name>substrate</name>
    </ligand>
</feature>
<keyword evidence="6 9" id="KW-0457">Lysine biosynthesis</keyword>
<comment type="caution">
    <text evidence="11">The sequence shown here is derived from an EMBL/GenBank/DDBJ whole genome shotgun (WGS) entry which is preliminary data.</text>
</comment>
<comment type="subunit">
    <text evidence="9">Homodimer.</text>
</comment>
<feature type="active site" description="Proton acceptor" evidence="9">
    <location>
        <position position="221"/>
    </location>
</feature>
<evidence type="ECO:0000256" key="1">
    <source>
        <dbReference type="ARBA" id="ARBA00005196"/>
    </source>
</evidence>
<dbReference type="NCBIfam" id="TIGR00652">
    <property type="entry name" value="DapF"/>
    <property type="match status" value="1"/>
</dbReference>
<organism evidence="11 12">
    <name type="scientific">Thermoactinomyces mirandus</name>
    <dbReference type="NCBI Taxonomy" id="2756294"/>
    <lineage>
        <taxon>Bacteria</taxon>
        <taxon>Bacillati</taxon>
        <taxon>Bacillota</taxon>
        <taxon>Bacilli</taxon>
        <taxon>Bacillales</taxon>
        <taxon>Thermoactinomycetaceae</taxon>
        <taxon>Thermoactinomyces</taxon>
    </lineage>
</organism>
<dbReference type="UniPathway" id="UPA00034">
    <property type="reaction ID" value="UER00025"/>
</dbReference>
<dbReference type="HAMAP" id="MF_00197">
    <property type="entry name" value="DAP_epimerase"/>
    <property type="match status" value="1"/>
</dbReference>
<feature type="site" description="Could be important to modulate the pK values of the two catalytic cysteine residues" evidence="9">
    <location>
        <position position="163"/>
    </location>
</feature>
<feature type="binding site" evidence="9">
    <location>
        <position position="161"/>
    </location>
    <ligand>
        <name>substrate</name>
    </ligand>
</feature>
<dbReference type="PANTHER" id="PTHR31689:SF0">
    <property type="entry name" value="DIAMINOPIMELATE EPIMERASE"/>
    <property type="match status" value="1"/>
</dbReference>
<dbReference type="RefSeq" id="WP_181737291.1">
    <property type="nucleotide sequence ID" value="NZ_JACEOL010000006.1"/>
</dbReference>
<feature type="site" description="Could be important to modulate the pK values of the two catalytic cysteine residues" evidence="9">
    <location>
        <position position="212"/>
    </location>
</feature>
<gene>
    <name evidence="9" type="primary">dapF</name>
    <name evidence="11" type="ORF">H2C83_02055</name>
</gene>
<comment type="catalytic activity">
    <reaction evidence="8 9">
        <text>(2S,6S)-2,6-diaminopimelate = meso-2,6-diaminopimelate</text>
        <dbReference type="Rhea" id="RHEA:15393"/>
        <dbReference type="ChEBI" id="CHEBI:57609"/>
        <dbReference type="ChEBI" id="CHEBI:57791"/>
        <dbReference type="EC" id="5.1.1.7"/>
    </reaction>
</comment>
<comment type="similarity">
    <text evidence="2 9">Belongs to the diaminopimelate epimerase family.</text>
</comment>
<dbReference type="PROSITE" id="PS01326">
    <property type="entry name" value="DAP_EPIMERASE"/>
    <property type="match status" value="1"/>
</dbReference>
<keyword evidence="4 9" id="KW-0963">Cytoplasm</keyword>
<evidence type="ECO:0000256" key="5">
    <source>
        <dbReference type="ARBA" id="ARBA00022605"/>
    </source>
</evidence>
<dbReference type="EC" id="5.1.1.7" evidence="3 9"/>
<comment type="function">
    <text evidence="9">Catalyzes the stereoinversion of LL-2,6-diaminopimelate (L,L-DAP) to meso-diaminopimelate (meso-DAP), a precursor of L-lysine and an essential component of the bacterial peptidoglycan.</text>
</comment>
<sequence>MNFTKMHGLGNDFVLVCQVQAPSQTEMSTLARKMCDRHLGVGADGLVAVYPSASADVAMRIFNSDGTLAEQCGNAMRCVARYYYERISSEKTEFAIETKVGVQPVWIIEERGKVKQVRVDMGKPVLVPKQIPVLAAGELAVNKVIRANDKTFRFSAVSMGNPHAVIEVNEAEKFPVDVWGPLLESHEIFPQKANIEFVTYHSPQEVTMRVWERGVGQTMACGSGACATVVAGFLSGRCGRKVLVHLPGGDLMVEWDEQDQHVYMTGPAEFVFDGAWLS</sequence>
<dbReference type="Pfam" id="PF01678">
    <property type="entry name" value="DAP_epimerase"/>
    <property type="match status" value="2"/>
</dbReference>
<keyword evidence="12" id="KW-1185">Reference proteome</keyword>
<comment type="pathway">
    <text evidence="1 9">Amino-acid biosynthesis; L-lysine biosynthesis via DAP pathway; DL-2,6-diaminopimelate from LL-2,6-diaminopimelate: step 1/1.</text>
</comment>
<dbReference type="AlphaFoldDB" id="A0A7W1XQ44"/>
<reference evidence="11 12" key="1">
    <citation type="submission" date="2020-07" db="EMBL/GenBank/DDBJ databases">
        <title>Thermoactinomyces phylogeny.</title>
        <authorList>
            <person name="Dunlap C."/>
        </authorList>
    </citation>
    <scope>NUCLEOTIDE SEQUENCE [LARGE SCALE GENOMIC DNA]</scope>
    <source>
        <strain evidence="11 12">AMNI-1</strain>
    </source>
</reference>
<dbReference type="InterPro" id="IPR001653">
    <property type="entry name" value="DAP_epimerase_DapF"/>
</dbReference>
<evidence type="ECO:0000256" key="2">
    <source>
        <dbReference type="ARBA" id="ARBA00010219"/>
    </source>
</evidence>
<keyword evidence="7 9" id="KW-0413">Isomerase</keyword>
<evidence type="ECO:0000313" key="11">
    <source>
        <dbReference type="EMBL" id="MBA4601126.1"/>
    </source>
</evidence>
<feature type="binding site" evidence="9">
    <location>
        <position position="11"/>
    </location>
    <ligand>
        <name>substrate</name>
    </ligand>
</feature>
<dbReference type="InterPro" id="IPR018510">
    <property type="entry name" value="DAP_epimerase_AS"/>
</dbReference>
<dbReference type="GO" id="GO:0008837">
    <property type="term" value="F:diaminopimelate epimerase activity"/>
    <property type="evidence" value="ECO:0007669"/>
    <property type="project" value="UniProtKB-UniRule"/>
</dbReference>
<dbReference type="GO" id="GO:0005829">
    <property type="term" value="C:cytosol"/>
    <property type="evidence" value="ECO:0007669"/>
    <property type="project" value="TreeGrafter"/>
</dbReference>
<protein>
    <recommendedName>
        <fullName evidence="3 9">Diaminopimelate epimerase</fullName>
        <shortName evidence="9">DAP epimerase</shortName>
        <ecNumber evidence="3 9">5.1.1.7</ecNumber>
    </recommendedName>
    <alternativeName>
        <fullName evidence="9">PLP-independent amino acid racemase</fullName>
    </alternativeName>
</protein>
<feature type="binding site" evidence="9">
    <location>
        <begin position="73"/>
        <end position="74"/>
    </location>
    <ligand>
        <name>substrate</name>
    </ligand>
</feature>
<name>A0A7W1XQ44_9BACL</name>
<dbReference type="FunFam" id="3.10.310.10:FF:000004">
    <property type="entry name" value="Diaminopimelate epimerase"/>
    <property type="match status" value="1"/>
</dbReference>
<dbReference type="SUPFAM" id="SSF54506">
    <property type="entry name" value="Diaminopimelate epimerase-like"/>
    <property type="match status" value="2"/>
</dbReference>
<feature type="active site" evidence="10">
    <location>
        <position position="72"/>
    </location>
</feature>
<feature type="binding site" evidence="9">
    <location>
        <begin position="212"/>
        <end position="213"/>
    </location>
    <ligand>
        <name>substrate</name>
    </ligand>
</feature>
<evidence type="ECO:0000313" key="12">
    <source>
        <dbReference type="Proteomes" id="UP000538292"/>
    </source>
</evidence>
<accession>A0A7W1XQ44</accession>
<evidence type="ECO:0000256" key="3">
    <source>
        <dbReference type="ARBA" id="ARBA00013080"/>
    </source>
</evidence>
<feature type="binding site" evidence="9">
    <location>
        <position position="63"/>
    </location>
    <ligand>
        <name>substrate</name>
    </ligand>
</feature>
<feature type="binding site" evidence="9">
    <location>
        <begin position="222"/>
        <end position="223"/>
    </location>
    <ligand>
        <name>substrate</name>
    </ligand>
</feature>
<keyword evidence="5 9" id="KW-0028">Amino-acid biosynthesis</keyword>
<dbReference type="EMBL" id="JACEOL010000006">
    <property type="protein sequence ID" value="MBA4601126.1"/>
    <property type="molecule type" value="Genomic_DNA"/>
</dbReference>
<comment type="subcellular location">
    <subcellularLocation>
        <location evidence="9">Cytoplasm</location>
    </subcellularLocation>
</comment>
<dbReference type="PANTHER" id="PTHR31689">
    <property type="entry name" value="DIAMINOPIMELATE EPIMERASE, CHLOROPLASTIC"/>
    <property type="match status" value="1"/>
</dbReference>
<feature type="active site" description="Proton donor" evidence="9">
    <location>
        <position position="72"/>
    </location>
</feature>
<evidence type="ECO:0000256" key="8">
    <source>
        <dbReference type="ARBA" id="ARBA00051712"/>
    </source>
</evidence>
<dbReference type="Gene3D" id="3.10.310.10">
    <property type="entry name" value="Diaminopimelate Epimerase, Chain A, domain 1"/>
    <property type="match status" value="2"/>
</dbReference>